<dbReference type="InterPro" id="IPR036898">
    <property type="entry name" value="RNA_pol_Rpb7-like_N_sf"/>
</dbReference>
<dbReference type="GO" id="GO:0006352">
    <property type="term" value="P:DNA-templated transcription initiation"/>
    <property type="evidence" value="ECO:0007669"/>
    <property type="project" value="UniProtKB-UniRule"/>
</dbReference>
<evidence type="ECO:0000256" key="3">
    <source>
        <dbReference type="ARBA" id="ARBA00023163"/>
    </source>
</evidence>
<dbReference type="Gene3D" id="3.30.1490.120">
    <property type="entry name" value="RNA polymerase Rpb7-like, N-terminal domain"/>
    <property type="match status" value="1"/>
</dbReference>
<feature type="compositionally biased region" description="Basic residues" evidence="6">
    <location>
        <begin position="292"/>
        <end position="304"/>
    </location>
</feature>
<feature type="region of interest" description="Disordered" evidence="6">
    <location>
        <begin position="283"/>
        <end position="318"/>
    </location>
</feature>
<proteinExistence type="predicted"/>
<evidence type="ECO:0000259" key="7">
    <source>
        <dbReference type="Pfam" id="PF17875"/>
    </source>
</evidence>
<evidence type="ECO:0000256" key="6">
    <source>
        <dbReference type="SAM" id="MobiDB-lite"/>
    </source>
</evidence>
<dbReference type="EMBL" id="JAVRRJ010000001">
    <property type="protein sequence ID" value="KAK5091268.1"/>
    <property type="molecule type" value="Genomic_DNA"/>
</dbReference>
<feature type="compositionally biased region" description="Basic and acidic residues" evidence="6">
    <location>
        <begin position="90"/>
        <end position="100"/>
    </location>
</feature>
<keyword evidence="3 5" id="KW-0804">Transcription</keyword>
<organism evidence="8 9">
    <name type="scientific">Lithohypha guttulata</name>
    <dbReference type="NCBI Taxonomy" id="1690604"/>
    <lineage>
        <taxon>Eukaryota</taxon>
        <taxon>Fungi</taxon>
        <taxon>Dikarya</taxon>
        <taxon>Ascomycota</taxon>
        <taxon>Pezizomycotina</taxon>
        <taxon>Eurotiomycetes</taxon>
        <taxon>Chaetothyriomycetidae</taxon>
        <taxon>Chaetothyriales</taxon>
        <taxon>Trichomeriaceae</taxon>
        <taxon>Lithohypha</taxon>
    </lineage>
</organism>
<accession>A0AAN7T6L3</accession>
<feature type="compositionally biased region" description="Basic and acidic residues" evidence="6">
    <location>
        <begin position="385"/>
        <end position="399"/>
    </location>
</feature>
<evidence type="ECO:0000313" key="9">
    <source>
        <dbReference type="Proteomes" id="UP001309876"/>
    </source>
</evidence>
<dbReference type="Proteomes" id="UP001309876">
    <property type="component" value="Unassembled WGS sequence"/>
</dbReference>
<keyword evidence="4 5" id="KW-0539">Nucleus</keyword>
<evidence type="ECO:0000313" key="8">
    <source>
        <dbReference type="EMBL" id="KAK5091268.1"/>
    </source>
</evidence>
<keyword evidence="2 5" id="KW-0240">DNA-directed RNA polymerase</keyword>
<dbReference type="Pfam" id="PF17875">
    <property type="entry name" value="RPA43_OB"/>
    <property type="match status" value="1"/>
</dbReference>
<evidence type="ECO:0000256" key="2">
    <source>
        <dbReference type="ARBA" id="ARBA00022478"/>
    </source>
</evidence>
<dbReference type="InterPro" id="IPR041178">
    <property type="entry name" value="RPA43_OB"/>
</dbReference>
<protein>
    <recommendedName>
        <fullName evidence="5">DNA-directed RNA polymerase subunit</fullName>
    </recommendedName>
</protein>
<name>A0AAN7T6L3_9EURO</name>
<feature type="domain" description="RPA43 OB" evidence="7">
    <location>
        <begin position="246"/>
        <end position="379"/>
    </location>
</feature>
<evidence type="ECO:0000256" key="4">
    <source>
        <dbReference type="ARBA" id="ARBA00023242"/>
    </source>
</evidence>
<comment type="caution">
    <text evidence="8">The sequence shown here is derived from an EMBL/GenBank/DDBJ whole genome shotgun (WGS) entry which is preliminary data.</text>
</comment>
<feature type="region of interest" description="Disordered" evidence="6">
    <location>
        <begin position="381"/>
        <end position="426"/>
    </location>
</feature>
<comment type="function">
    <text evidence="5">DNA-dependent RNA polymerase which catalyzes the transcription of DNA into RNA using the four ribonucleoside triphosphates as substrates.</text>
</comment>
<dbReference type="PANTHER" id="PTHR12709:SF5">
    <property type="entry name" value="DNA-DIRECTED RNA POLYMERASE I SUBUNIT RPA43"/>
    <property type="match status" value="1"/>
</dbReference>
<dbReference type="AlphaFoldDB" id="A0AAN7T6L3"/>
<feature type="compositionally biased region" description="Polar residues" evidence="6">
    <location>
        <begin position="66"/>
        <end position="82"/>
    </location>
</feature>
<evidence type="ECO:0000256" key="5">
    <source>
        <dbReference type="RuleBase" id="RU369086"/>
    </source>
</evidence>
<keyword evidence="9" id="KW-1185">Reference proteome</keyword>
<feature type="region of interest" description="Disordered" evidence="6">
    <location>
        <begin position="1"/>
        <end position="112"/>
    </location>
</feature>
<dbReference type="GO" id="GO:0005736">
    <property type="term" value="C:RNA polymerase I complex"/>
    <property type="evidence" value="ECO:0007669"/>
    <property type="project" value="TreeGrafter"/>
</dbReference>
<sequence>MSSQSGSAVKEFRKRKHEGESKESTKKRKQQDNTNNNVEERSPKVDKKKKKGQEHISLDDGAMSSAVASTVNGDTESSSVSNSKRKKDTKRKDAEGHEEQSGITSQYEDEEMIDVPAPDERVEDANAEEEGPSNEQLQSDAETCFQTLRVSLYVPVPAIASQNQLSAILAIHLSPLLLSYFPPAGGVILSYHDPVLSAKPEPGPSRPLLPPTSGDIETTEELYSTIGEEFGASWLWLTVTLLVFKPEPGDRLQGRTNAMSEGFVGLVSYNYFQTSISRSRIPKSWTWDGPTRQRHKVRKTPKKGRLNDSDDPSQDTALDSQETLVACQDDAVDGTAGTFLDENGLQISDNLGFRVLDLEMIQAQDRGRRYALQLEGTLLGEEEEQQTRDEEKLKWESRKAKSRPRARASTPMMSGGLRSGSIASTP</sequence>
<dbReference type="InterPro" id="IPR045113">
    <property type="entry name" value="Rpb7-like"/>
</dbReference>
<comment type="subcellular location">
    <subcellularLocation>
        <location evidence="1 5">Nucleus</location>
    </subcellularLocation>
</comment>
<evidence type="ECO:0000256" key="1">
    <source>
        <dbReference type="ARBA" id="ARBA00004123"/>
    </source>
</evidence>
<dbReference type="PANTHER" id="PTHR12709">
    <property type="entry name" value="DNA-DIRECTED RNA POLYMERASE II, III"/>
    <property type="match status" value="1"/>
</dbReference>
<gene>
    <name evidence="8" type="ORF">LTR05_001449</name>
</gene>
<dbReference type="Gene3D" id="2.40.50.1060">
    <property type="match status" value="1"/>
</dbReference>
<reference evidence="8 9" key="1">
    <citation type="submission" date="2023-08" db="EMBL/GenBank/DDBJ databases">
        <title>Black Yeasts Isolated from many extreme environments.</title>
        <authorList>
            <person name="Coleine C."/>
            <person name="Stajich J.E."/>
            <person name="Selbmann L."/>
        </authorList>
    </citation>
    <scope>NUCLEOTIDE SEQUENCE [LARGE SCALE GENOMIC DNA]</scope>
    <source>
        <strain evidence="8 9">CCFEE 5910</strain>
    </source>
</reference>
<dbReference type="GO" id="GO:0006362">
    <property type="term" value="P:transcription elongation by RNA polymerase I"/>
    <property type="evidence" value="ECO:0007669"/>
    <property type="project" value="TreeGrafter"/>
</dbReference>